<gene>
    <name evidence="2" type="ORF">A1355_11610</name>
</gene>
<proteinExistence type="predicted"/>
<comment type="caution">
    <text evidence="2">The sequence shown here is derived from an EMBL/GenBank/DDBJ whole genome shotgun (WGS) entry which is preliminary data.</text>
</comment>
<keyword evidence="3" id="KW-1185">Reference proteome</keyword>
<dbReference type="STRING" id="702114.A1355_11610"/>
<feature type="domain" description="Methyltransferase type 12" evidence="1">
    <location>
        <begin position="70"/>
        <end position="170"/>
    </location>
</feature>
<dbReference type="Gene3D" id="3.40.50.150">
    <property type="entry name" value="Vaccinia Virus protein VP39"/>
    <property type="match status" value="1"/>
</dbReference>
<name>A0A177NA43_9GAMM</name>
<evidence type="ECO:0000313" key="3">
    <source>
        <dbReference type="Proteomes" id="UP000077628"/>
    </source>
</evidence>
<accession>A0A177NA43</accession>
<sequence length="219" mass="25004">MILDIEIVDWKTRPITNKPEMYFSDATQQPPSVDHLLETHHQFYGRPWALGKCLFDTALECGIKPQFNVLDFGCGAGRLAIWLVGYLEYGRYFGVEAHYNSIDALLRYELPLYGLSHKKARVLHDSEINLDVFGASFDFVIDAYSSVHLDSARAAVYRERLPTVVKKGGMVLISPVPERCDNAFFPEFEVVRRFSSSCELILNSGKDKITEWSLFRKLS</sequence>
<dbReference type="AlphaFoldDB" id="A0A177NA43"/>
<evidence type="ECO:0000259" key="1">
    <source>
        <dbReference type="Pfam" id="PF08242"/>
    </source>
</evidence>
<reference evidence="3" key="1">
    <citation type="submission" date="2016-03" db="EMBL/GenBank/DDBJ databases">
        <authorList>
            <person name="Heylen K."/>
            <person name="De Vos P."/>
            <person name="Vekeman B."/>
        </authorList>
    </citation>
    <scope>NUCLEOTIDE SEQUENCE [LARGE SCALE GENOMIC DNA]</scope>
    <source>
        <strain evidence="3">R-45383</strain>
    </source>
</reference>
<protein>
    <recommendedName>
        <fullName evidence="1">Methyltransferase type 12 domain-containing protein</fullName>
    </recommendedName>
</protein>
<dbReference type="OrthoDB" id="529208at2"/>
<dbReference type="CDD" id="cd02440">
    <property type="entry name" value="AdoMet_MTases"/>
    <property type="match status" value="1"/>
</dbReference>
<dbReference type="InterPro" id="IPR029063">
    <property type="entry name" value="SAM-dependent_MTases_sf"/>
</dbReference>
<dbReference type="Pfam" id="PF08242">
    <property type="entry name" value="Methyltransf_12"/>
    <property type="match status" value="1"/>
</dbReference>
<organism evidence="2 3">
    <name type="scientific">Methylomonas koyamae</name>
    <dbReference type="NCBI Taxonomy" id="702114"/>
    <lineage>
        <taxon>Bacteria</taxon>
        <taxon>Pseudomonadati</taxon>
        <taxon>Pseudomonadota</taxon>
        <taxon>Gammaproteobacteria</taxon>
        <taxon>Methylococcales</taxon>
        <taxon>Methylococcaceae</taxon>
        <taxon>Methylomonas</taxon>
    </lineage>
</organism>
<dbReference type="Proteomes" id="UP000077628">
    <property type="component" value="Unassembled WGS sequence"/>
</dbReference>
<dbReference type="InterPro" id="IPR013217">
    <property type="entry name" value="Methyltransf_12"/>
</dbReference>
<dbReference type="SUPFAM" id="SSF53335">
    <property type="entry name" value="S-adenosyl-L-methionine-dependent methyltransferases"/>
    <property type="match status" value="1"/>
</dbReference>
<dbReference type="PANTHER" id="PTHR37886:SF1">
    <property type="entry name" value="S-ADENOSYL-L-METHIONINE-DEPENDENT METHYLTRANSFERASES SUPERFAMILY PROTEIN"/>
    <property type="match status" value="1"/>
</dbReference>
<dbReference type="PANTHER" id="PTHR37886">
    <property type="entry name" value="S-ADENOSYL-L-METHIONINE-DEPENDENT METHYLTRANSFERASES SUPERFAMILY PROTEIN"/>
    <property type="match status" value="1"/>
</dbReference>
<evidence type="ECO:0000313" key="2">
    <source>
        <dbReference type="EMBL" id="OAI14916.1"/>
    </source>
</evidence>
<dbReference type="EMBL" id="LUUK01000196">
    <property type="protein sequence ID" value="OAI14916.1"/>
    <property type="molecule type" value="Genomic_DNA"/>
</dbReference>